<dbReference type="PROSITE" id="PS51257">
    <property type="entry name" value="PROKAR_LIPOPROTEIN"/>
    <property type="match status" value="1"/>
</dbReference>
<gene>
    <name evidence="1" type="ordered locus">DGo_PB0402</name>
</gene>
<evidence type="ECO:0008006" key="3">
    <source>
        <dbReference type="Google" id="ProtNLM"/>
    </source>
</evidence>
<evidence type="ECO:0000313" key="1">
    <source>
        <dbReference type="EMBL" id="AFD27671.1"/>
    </source>
</evidence>
<sequence>MTSSAFRQVQTMNRFPWLILPTLLITACGPAPLPSVPVIDGQLRGDGPWPDAISFTPVVFLPQTPVAVLADGTFKLPLPATLVPDGTSYGSPLCEGEVHQSDLRAAFATLPHDWLRTWTQGRPTGSATTRQVSGGTVWNYQYVYSTFATSVRGTQNCEGIQESFDLDYERGWNLVEWTQVNGRQFLYRSIPNRRLTWQISN</sequence>
<proteinExistence type="predicted"/>
<dbReference type="RefSeq" id="WP_014686763.1">
    <property type="nucleotide sequence ID" value="NC_017791.1"/>
</dbReference>
<geneLocation type="plasmid" evidence="1 2">
    <name>P2</name>
</geneLocation>
<dbReference type="AlphaFoldDB" id="H8H2C4"/>
<dbReference type="Proteomes" id="UP000007575">
    <property type="component" value="Plasmid P2"/>
</dbReference>
<evidence type="ECO:0000313" key="2">
    <source>
        <dbReference type="Proteomes" id="UP000007575"/>
    </source>
</evidence>
<dbReference type="EMBL" id="CP002193">
    <property type="protein sequence ID" value="AFD27671.1"/>
    <property type="molecule type" value="Genomic_DNA"/>
</dbReference>
<accession>H8H2C4</accession>
<name>H8H2C4_DEIGI</name>
<dbReference type="KEGG" id="dgo:DGo_PB0402"/>
<keyword evidence="2" id="KW-1185">Reference proteome</keyword>
<protein>
    <recommendedName>
        <fullName evidence="3">Lipoprotein</fullName>
    </recommendedName>
</protein>
<reference evidence="1 2" key="1">
    <citation type="journal article" date="2012" name="PLoS ONE">
        <title>Genome sequence and transcriptome analysis of the radioresistant bacterium Deinococcus gobiensis: insights into the extreme environmental adaptations.</title>
        <authorList>
            <person name="Yuan M."/>
            <person name="Chen M."/>
            <person name="Zhang W."/>
            <person name="Lu W."/>
            <person name="Wang J."/>
            <person name="Yang M."/>
            <person name="Zhao P."/>
            <person name="Tang R."/>
            <person name="Li X."/>
            <person name="Hao Y."/>
            <person name="Zhou Z."/>
            <person name="Zhan Y."/>
            <person name="Yu H."/>
            <person name="Teng C."/>
            <person name="Yan Y."/>
            <person name="Ping S."/>
            <person name="Wang Y."/>
            <person name="Lin M."/>
        </authorList>
    </citation>
    <scope>NUCLEOTIDE SEQUENCE [LARGE SCALE GENOMIC DNA]</scope>
    <source>
        <strain evidence="2">DSM 21396 / JCM 16679 / CGMCC 1.7299 / I-0</strain>
        <plasmid evidence="1">P2</plasmid>
    </source>
</reference>
<dbReference type="HOGENOM" id="CLU_1358586_0_0_0"/>
<dbReference type="OrthoDB" id="72525at2"/>
<organism evidence="1 2">
    <name type="scientific">Deinococcus gobiensis (strain DSM 21396 / JCM 16679 / CGMCC 1.7299 / I-0)</name>
    <dbReference type="NCBI Taxonomy" id="745776"/>
    <lineage>
        <taxon>Bacteria</taxon>
        <taxon>Thermotogati</taxon>
        <taxon>Deinococcota</taxon>
        <taxon>Deinococci</taxon>
        <taxon>Deinococcales</taxon>
        <taxon>Deinococcaceae</taxon>
        <taxon>Deinococcus</taxon>
    </lineage>
</organism>
<keyword evidence="1" id="KW-0614">Plasmid</keyword>